<reference evidence="1 2" key="1">
    <citation type="submission" date="2021-02" db="EMBL/GenBank/DDBJ databases">
        <title>Bacillus sp. RD4P76, an endophyte from a halophyte.</title>
        <authorList>
            <person name="Sun J.-Q."/>
        </authorList>
    </citation>
    <scope>NUCLEOTIDE SEQUENCE [LARGE SCALE GENOMIC DNA]</scope>
    <source>
        <strain evidence="1 2">RD4P76</strain>
    </source>
</reference>
<protein>
    <submittedName>
        <fullName evidence="1">DUF3231 family protein</fullName>
    </submittedName>
</protein>
<dbReference type="Pfam" id="PF11553">
    <property type="entry name" value="DUF3231"/>
    <property type="match status" value="2"/>
</dbReference>
<gene>
    <name evidence="1" type="ORF">JR050_00950</name>
</gene>
<evidence type="ECO:0000313" key="1">
    <source>
        <dbReference type="EMBL" id="MBM6616251.1"/>
    </source>
</evidence>
<dbReference type="RefSeq" id="WP_204201642.1">
    <property type="nucleotide sequence ID" value="NZ_JAFELM010000007.1"/>
</dbReference>
<dbReference type="Proteomes" id="UP001518925">
    <property type="component" value="Unassembled WGS sequence"/>
</dbReference>
<evidence type="ECO:0000313" key="2">
    <source>
        <dbReference type="Proteomes" id="UP001518925"/>
    </source>
</evidence>
<comment type="caution">
    <text evidence="1">The sequence shown here is derived from an EMBL/GenBank/DDBJ whole genome shotgun (WGS) entry which is preliminary data.</text>
</comment>
<proteinExistence type="predicted"/>
<organism evidence="1 2">
    <name type="scientific">Bacillus suaedaesalsae</name>
    <dbReference type="NCBI Taxonomy" id="2810349"/>
    <lineage>
        <taxon>Bacteria</taxon>
        <taxon>Bacillati</taxon>
        <taxon>Bacillota</taxon>
        <taxon>Bacilli</taxon>
        <taxon>Bacillales</taxon>
        <taxon>Bacillaceae</taxon>
        <taxon>Bacillus</taxon>
    </lineage>
</organism>
<sequence length="337" mass="38153">MEISHKSVTLSTSEMSFLWQNYIGDTLIICMFKHFLQHIDDPDIENLIKQGLALAERHTQQAKELFESVEFPIPKGFGPQDVYLNGPRLFSDKFYTYYLQQALRGAMANYTLAFSMSHREDVRSYFMHALHEDTELFNKTTNLMLEKGLAQRPPQVPIPKQVDFVSNKEFLVEWFGQERPLSSIEITNIYMNIETNLLGSALMTAFSQTAEEKKLKNYFKDGLQIATSHLETFTKILAKDSLSFPPTWNPEVTDAAKPAFSDKLMLFHGGLATAAGVGNYGLSMSASQRLDLGALYGKLSAQIGRFAEKGAKLTIEHGWLEQPPMSIDRDGIMKKMK</sequence>
<dbReference type="InterPro" id="IPR012347">
    <property type="entry name" value="Ferritin-like"/>
</dbReference>
<keyword evidence="2" id="KW-1185">Reference proteome</keyword>
<dbReference type="Gene3D" id="1.20.1260.10">
    <property type="match status" value="2"/>
</dbReference>
<dbReference type="InterPro" id="IPR021617">
    <property type="entry name" value="DUF3231"/>
</dbReference>
<accession>A0ABS2DCR4</accession>
<name>A0ABS2DCR4_9BACI</name>
<dbReference type="EMBL" id="JAFELM010000007">
    <property type="protein sequence ID" value="MBM6616251.1"/>
    <property type="molecule type" value="Genomic_DNA"/>
</dbReference>